<organism evidence="1 2">
    <name type="scientific">Paracoccus haematequi</name>
    <dbReference type="NCBI Taxonomy" id="2491866"/>
    <lineage>
        <taxon>Bacteria</taxon>
        <taxon>Pseudomonadati</taxon>
        <taxon>Pseudomonadota</taxon>
        <taxon>Alphaproteobacteria</taxon>
        <taxon>Rhodobacterales</taxon>
        <taxon>Paracoccaceae</taxon>
        <taxon>Paracoccus</taxon>
    </lineage>
</organism>
<accession>A0A447IQ67</accession>
<keyword evidence="2" id="KW-1185">Reference proteome</keyword>
<proteinExistence type="predicted"/>
<reference evidence="1 2" key="1">
    <citation type="submission" date="2018-12" db="EMBL/GenBank/DDBJ databases">
        <authorList>
            <person name="Criscuolo A."/>
        </authorList>
    </citation>
    <scope>NUCLEOTIDE SEQUENCE [LARGE SCALE GENOMIC DNA]</scope>
    <source>
        <strain evidence="1">ACIP1116241</strain>
    </source>
</reference>
<name>A0A447IQ67_9RHOB</name>
<evidence type="ECO:0000313" key="1">
    <source>
        <dbReference type="EMBL" id="VDS09651.1"/>
    </source>
</evidence>
<protein>
    <submittedName>
        <fullName evidence="1">Uncharacterized protein</fullName>
    </submittedName>
</protein>
<dbReference type="RefSeq" id="WP_164555263.1">
    <property type="nucleotide sequence ID" value="NZ_UZWE01000039.1"/>
</dbReference>
<dbReference type="AlphaFoldDB" id="A0A447IQ67"/>
<gene>
    <name evidence="1" type="ORF">PARHAE_02854</name>
</gene>
<dbReference type="EMBL" id="UZWE01000039">
    <property type="protein sequence ID" value="VDS09651.1"/>
    <property type="molecule type" value="Genomic_DNA"/>
</dbReference>
<sequence length="48" mass="5350">MAQNTVQPLSIAARKLQAEADAVLDQMFGYFTREEAPRVVVDNTRRAA</sequence>
<dbReference type="Proteomes" id="UP000270743">
    <property type="component" value="Unassembled WGS sequence"/>
</dbReference>
<evidence type="ECO:0000313" key="2">
    <source>
        <dbReference type="Proteomes" id="UP000270743"/>
    </source>
</evidence>